<evidence type="ECO:0000313" key="3">
    <source>
        <dbReference type="Proteomes" id="UP000523079"/>
    </source>
</evidence>
<dbReference type="EMBL" id="JACGWT010000003">
    <property type="protein sequence ID" value="MBA8794725.1"/>
    <property type="molecule type" value="Genomic_DNA"/>
</dbReference>
<keyword evidence="3" id="KW-1185">Reference proteome</keyword>
<protein>
    <submittedName>
        <fullName evidence="2">Urease accessory protein</fullName>
    </submittedName>
</protein>
<accession>A0A7W3IT74</accession>
<evidence type="ECO:0000256" key="1">
    <source>
        <dbReference type="ARBA" id="ARBA00023186"/>
    </source>
</evidence>
<dbReference type="GO" id="GO:0016151">
    <property type="term" value="F:nickel cation binding"/>
    <property type="evidence" value="ECO:0007669"/>
    <property type="project" value="InterPro"/>
</dbReference>
<dbReference type="RefSeq" id="WP_182560266.1">
    <property type="nucleotide sequence ID" value="NZ_JACGWT010000003.1"/>
</dbReference>
<name>A0A7W3IT74_9ACTN</name>
<gene>
    <name evidence="2" type="ORF">FHX74_002344</name>
</gene>
<organism evidence="2 3">
    <name type="scientific">Microlunatus kandeliicorticis</name>
    <dbReference type="NCBI Taxonomy" id="1759536"/>
    <lineage>
        <taxon>Bacteria</taxon>
        <taxon>Bacillati</taxon>
        <taxon>Actinomycetota</taxon>
        <taxon>Actinomycetes</taxon>
        <taxon>Propionibacteriales</taxon>
        <taxon>Propionibacteriaceae</taxon>
        <taxon>Microlunatus</taxon>
    </lineage>
</organism>
<dbReference type="AlphaFoldDB" id="A0A7W3IT74"/>
<keyword evidence="1" id="KW-0143">Chaperone</keyword>
<reference evidence="2 3" key="1">
    <citation type="submission" date="2020-07" db="EMBL/GenBank/DDBJ databases">
        <title>Sequencing the genomes of 1000 actinobacteria strains.</title>
        <authorList>
            <person name="Klenk H.-P."/>
        </authorList>
    </citation>
    <scope>NUCLEOTIDE SEQUENCE [LARGE SCALE GENOMIC DNA]</scope>
    <source>
        <strain evidence="2 3">DSM 100723</strain>
    </source>
</reference>
<evidence type="ECO:0000313" key="2">
    <source>
        <dbReference type="EMBL" id="MBA8794725.1"/>
    </source>
</evidence>
<dbReference type="InterPro" id="IPR002669">
    <property type="entry name" value="UreD"/>
</dbReference>
<proteinExistence type="predicted"/>
<sequence length="236" mass="24346">MSAAAGVVGRTGVVAGVTDGRPWLRLTSGPLRAQQVHARPGWGRVALIANTALLLGGDEVHLDLHVEAGARLEAFEVAGTVAYHGRGRACAWSVTATVEAGGELVLAGEPFVVADGADVVRTLRLDVAAGARVTVRETTVLGRTGELGGRLVSRTAIDHAGVPLLREDQHLVPGLRELPGLLGTHRVVDVLTVVGAAAPATPPGATAYPLLDDAGALIRWIGDDVASSPLHRLPVR</sequence>
<dbReference type="Proteomes" id="UP000523079">
    <property type="component" value="Unassembled WGS sequence"/>
</dbReference>
<comment type="caution">
    <text evidence="2">The sequence shown here is derived from an EMBL/GenBank/DDBJ whole genome shotgun (WGS) entry which is preliminary data.</text>
</comment>
<dbReference type="Pfam" id="PF01774">
    <property type="entry name" value="UreD"/>
    <property type="match status" value="1"/>
</dbReference>